<dbReference type="RefSeq" id="YP_009949642.1">
    <property type="nucleotide sequence ID" value="NC_051582.1"/>
</dbReference>
<dbReference type="KEGG" id="vg:60321048"/>
<gene>
    <name evidence="1" type="primary">78</name>
    <name evidence="1" type="ORF">SEA_LILMCDREAMY_78</name>
</gene>
<evidence type="ECO:0008006" key="3">
    <source>
        <dbReference type="Google" id="ProtNLM"/>
    </source>
</evidence>
<accession>A0A5P8D6T1</accession>
<name>A0A5P8D6T1_9CAUD</name>
<reference evidence="1 2" key="1">
    <citation type="submission" date="2019-08" db="EMBL/GenBank/DDBJ databases">
        <authorList>
            <person name="Lippold A."/>
            <person name="Marlatt M."/>
            <person name="Cooper K."/>
            <person name="Frohnapfel E."/>
            <person name="Glenski M."/>
            <person name="Johnson H."/>
            <person name="Johnson K."/>
            <person name="Tjaden E."/>
            <person name="Troeh S."/>
            <person name="Hayes S."/>
            <person name="Ettinger A.-S.H."/>
            <person name="Ettinger W.F."/>
            <person name="Haydock J."/>
            <person name="Anders K.R."/>
            <person name="Garlena R.A."/>
            <person name="Russell D.A."/>
            <person name="Pope W.H."/>
            <person name="Jacobs-Sera D."/>
            <person name="Hatfull G.F."/>
        </authorList>
    </citation>
    <scope>NUCLEOTIDE SEQUENCE [LARGE SCALE GENOMIC DNA]</scope>
</reference>
<evidence type="ECO:0000313" key="2">
    <source>
        <dbReference type="Proteomes" id="UP000325405"/>
    </source>
</evidence>
<organism evidence="1 2">
    <name type="scientific">Mycobacterium phage LilMcDreamy</name>
    <dbReference type="NCBI Taxonomy" id="2652422"/>
    <lineage>
        <taxon>Viruses</taxon>
        <taxon>Duplodnaviria</taxon>
        <taxon>Heunggongvirae</taxon>
        <taxon>Uroviricota</taxon>
        <taxon>Caudoviricetes</taxon>
        <taxon>Bclasvirinae</taxon>
        <taxon>Lilmcdreamyvirus</taxon>
        <taxon>Lilmcdreamyvirus lilmcdreamy</taxon>
    </lineage>
</organism>
<dbReference type="Proteomes" id="UP000325405">
    <property type="component" value="Segment"/>
</dbReference>
<dbReference type="PROSITE" id="PS51257">
    <property type="entry name" value="PROKAR_LIPOPROTEIN"/>
    <property type="match status" value="1"/>
</dbReference>
<evidence type="ECO:0000313" key="1">
    <source>
        <dbReference type="EMBL" id="QFP94698.1"/>
    </source>
</evidence>
<protein>
    <recommendedName>
        <fullName evidence="3">Lipoprotein</fullName>
    </recommendedName>
</protein>
<proteinExistence type="predicted"/>
<keyword evidence="2" id="KW-1185">Reference proteome</keyword>
<dbReference type="EMBL" id="MN284893">
    <property type="protein sequence ID" value="QFP94698.1"/>
    <property type="molecule type" value="Genomic_DNA"/>
</dbReference>
<dbReference type="GeneID" id="60321048"/>
<sequence length="64" mass="6678">MKRAIAALGLALVLAGCGGGPGEVERFHQACAAEGGFVASTGTWWTPRIDCIKDNRVVYLPGFA</sequence>